<dbReference type="SUPFAM" id="SSF69318">
    <property type="entry name" value="Integrin alpha N-terminal domain"/>
    <property type="match status" value="1"/>
</dbReference>
<dbReference type="RefSeq" id="WP_007236965.1">
    <property type="nucleotide sequence ID" value="NZ_BAFB01000024.1"/>
</dbReference>
<organism evidence="2 3">
    <name type="scientific">Gordonia otitidis (strain DSM 44809 / CCUG 52243 / JCM 12355 / NBRC 100426 / IFM 10032)</name>
    <dbReference type="NCBI Taxonomy" id="1108044"/>
    <lineage>
        <taxon>Bacteria</taxon>
        <taxon>Bacillati</taxon>
        <taxon>Actinomycetota</taxon>
        <taxon>Actinomycetes</taxon>
        <taxon>Mycobacteriales</taxon>
        <taxon>Gordoniaceae</taxon>
        <taxon>Gordonia</taxon>
    </lineage>
</organism>
<proteinExistence type="predicted"/>
<evidence type="ECO:0000313" key="2">
    <source>
        <dbReference type="EMBL" id="GAB32701.1"/>
    </source>
</evidence>
<evidence type="ECO:0008006" key="4">
    <source>
        <dbReference type="Google" id="ProtNLM"/>
    </source>
</evidence>
<comment type="caution">
    <text evidence="2">The sequence shown here is derived from an EMBL/GenBank/DDBJ whole genome shotgun (WGS) entry which is preliminary data.</text>
</comment>
<keyword evidence="3" id="KW-1185">Reference proteome</keyword>
<dbReference type="InterPro" id="IPR028994">
    <property type="entry name" value="Integrin_alpha_N"/>
</dbReference>
<name>H5TGU3_GORO1</name>
<sequence>MDPLIEYVFGPGDGTLSRWSSPADFDLDSDGTPDAVAVDFDGDGRADDALWDVDGDGRADIAALDVDDDGRPERLYRDSGRGLWDIAVADDDVAGKRVAGGAKAEAERDEGAGDAERNEPGAGDGGPPAGGEQPQSRESSGSSRSPDPPRAGRQPSPQRLDLDGDGRVDAEVIGSGKQRRLYIDQDGDGAFDTVLVDSDGDGTADAVYGAEAPEFGR</sequence>
<dbReference type="Proteomes" id="UP000005038">
    <property type="component" value="Unassembled WGS sequence"/>
</dbReference>
<dbReference type="EMBL" id="BAFB01000024">
    <property type="protein sequence ID" value="GAB32701.1"/>
    <property type="molecule type" value="Genomic_DNA"/>
</dbReference>
<dbReference type="AlphaFoldDB" id="H5TGU3"/>
<accession>H5TGU3</accession>
<dbReference type="STRING" id="1108044.GOOTI_024_00050"/>
<reference evidence="2" key="1">
    <citation type="submission" date="2012-02" db="EMBL/GenBank/DDBJ databases">
        <title>Whole genome shotgun sequence of Gordonia otitidis NBRC 100426.</title>
        <authorList>
            <person name="Yoshida I."/>
            <person name="Hosoyama A."/>
            <person name="Tsuchikane K."/>
            <person name="Katsumata H."/>
            <person name="Yamazaki S."/>
            <person name="Fujita N."/>
        </authorList>
    </citation>
    <scope>NUCLEOTIDE SEQUENCE [LARGE SCALE GENOMIC DNA]</scope>
    <source>
        <strain evidence="2">NBRC 100426</strain>
    </source>
</reference>
<evidence type="ECO:0000313" key="3">
    <source>
        <dbReference type="Proteomes" id="UP000005038"/>
    </source>
</evidence>
<feature type="compositionally biased region" description="Basic and acidic residues" evidence="1">
    <location>
        <begin position="104"/>
        <end position="119"/>
    </location>
</feature>
<feature type="compositionally biased region" description="Low complexity" evidence="1">
    <location>
        <begin position="130"/>
        <end position="145"/>
    </location>
</feature>
<protein>
    <recommendedName>
        <fullName evidence="4">Pullulanase</fullName>
    </recommendedName>
</protein>
<gene>
    <name evidence="2" type="ORF">GOOTI_024_00050</name>
</gene>
<evidence type="ECO:0000256" key="1">
    <source>
        <dbReference type="SAM" id="MobiDB-lite"/>
    </source>
</evidence>
<feature type="region of interest" description="Disordered" evidence="1">
    <location>
        <begin position="94"/>
        <end position="168"/>
    </location>
</feature>
<dbReference type="OrthoDB" id="3700985at2"/>